<feature type="repeat" description="RCC1" evidence="6">
    <location>
        <begin position="572"/>
        <end position="623"/>
    </location>
</feature>
<dbReference type="InterPro" id="IPR000306">
    <property type="entry name" value="Znf_FYVE"/>
</dbReference>
<evidence type="ECO:0000313" key="8">
    <source>
        <dbReference type="EMBL" id="KJE88630.1"/>
    </source>
</evidence>
<evidence type="ECO:0000256" key="5">
    <source>
        <dbReference type="PROSITE-ProRule" id="PRU00091"/>
    </source>
</evidence>
<keyword evidence="2" id="KW-0677">Repeat</keyword>
<dbReference type="InterPro" id="IPR013083">
    <property type="entry name" value="Znf_RING/FYVE/PHD"/>
</dbReference>
<dbReference type="Gene3D" id="2.130.10.30">
    <property type="entry name" value="Regulator of chromosome condensation 1/beta-lactamase-inhibitor protein II"/>
    <property type="match status" value="2"/>
</dbReference>
<feature type="repeat" description="RCC1" evidence="6">
    <location>
        <begin position="362"/>
        <end position="412"/>
    </location>
</feature>
<keyword evidence="1" id="KW-0479">Metal-binding</keyword>
<dbReference type="Gene3D" id="3.30.40.10">
    <property type="entry name" value="Zinc/RING finger domain, C3HC4 (zinc finger)"/>
    <property type="match status" value="1"/>
</dbReference>
<feature type="repeat" description="RCC1" evidence="6">
    <location>
        <begin position="464"/>
        <end position="517"/>
    </location>
</feature>
<dbReference type="Pfam" id="PF16457">
    <property type="entry name" value="PH_12"/>
    <property type="match status" value="1"/>
</dbReference>
<feature type="repeat" description="RCC1" evidence="6">
    <location>
        <begin position="258"/>
        <end position="309"/>
    </location>
</feature>
<dbReference type="STRING" id="595528.A0A0D2WGR7"/>
<dbReference type="InParanoid" id="A0A0D2WGR7"/>
<accession>A0A0D2WGR7</accession>
<feature type="repeat" description="RCC1" evidence="6">
    <location>
        <begin position="310"/>
        <end position="361"/>
    </location>
</feature>
<dbReference type="PhylomeDB" id="A0A0D2WGR7"/>
<reference evidence="9" key="1">
    <citation type="submission" date="2011-02" db="EMBL/GenBank/DDBJ databases">
        <title>The Genome Sequence of Capsaspora owczarzaki ATCC 30864.</title>
        <authorList>
            <person name="Russ C."/>
            <person name="Cuomo C."/>
            <person name="Burger G."/>
            <person name="Gray M.W."/>
            <person name="Holland P.W.H."/>
            <person name="King N."/>
            <person name="Lang F.B.F."/>
            <person name="Roger A.J."/>
            <person name="Ruiz-Trillo I."/>
            <person name="Young S.K."/>
            <person name="Zeng Q."/>
            <person name="Gargeya S."/>
            <person name="Alvarado L."/>
            <person name="Berlin A."/>
            <person name="Chapman S.B."/>
            <person name="Chen Z."/>
            <person name="Freedman E."/>
            <person name="Gellesch M."/>
            <person name="Goldberg J."/>
            <person name="Griggs A."/>
            <person name="Gujja S."/>
            <person name="Heilman E."/>
            <person name="Heiman D."/>
            <person name="Howarth C."/>
            <person name="Mehta T."/>
            <person name="Neiman D."/>
            <person name="Pearson M."/>
            <person name="Roberts A."/>
            <person name="Saif S."/>
            <person name="Shea T."/>
            <person name="Shenoy N."/>
            <person name="Sisk P."/>
            <person name="Stolte C."/>
            <person name="Sykes S."/>
            <person name="White J."/>
            <person name="Yandava C."/>
            <person name="Haas B."/>
            <person name="Nusbaum C."/>
            <person name="Birren B."/>
        </authorList>
    </citation>
    <scope>NUCLEOTIDE SEQUENCE</scope>
    <source>
        <strain evidence="9">ATCC 30864</strain>
    </source>
</reference>
<dbReference type="InterPro" id="IPR001849">
    <property type="entry name" value="PH_domain"/>
</dbReference>
<protein>
    <recommendedName>
        <fullName evidence="7">FYVE-type domain-containing protein</fullName>
    </recommendedName>
</protein>
<sequence>MVATQCEEDERRPFQADPLYSCSHSSTFPPSTRFWVPCLCSLCECSFVFECTALGSGSGFGFGFAFASQGKPHFRHFRLSPDLLRLQWESPKKNLGESSVLVAEISEVLKGQQTRVFQSNRMPEFEERSFSIVYQGNRTLDIICKDRREHDVWISGLQVSIPLCVSRGVARATNNFCLFVGWIEQALVNRATGDIDLSQLRATAPETDQKLQVVIDKGSTRVLIREGLGASFSPLCSARPHILAVILSASIPTRVDASDVYTWGEGTRGMLGHGEEDPEASPRVVEALLGHDIKMLCLGSGHTMALAVSGEVYSWGLGLGGRLGQGRERDRFTPLRLAGLRGFDITHIACNENHSVAVADNGEAYVWGRGIDGSLGVEGDKHVSPTQIHALDGKRVVHAACGAAFTLFVIESGEVYACGNNEHGQLGIGSNEAMSEPTLVTNLPERIVRIACGNSHAVALSETGRLYAWGAHSSGQLGVGEPLEDRLSPVRVESNVVRDDVADFACGGNHTIILSNSGLLYAFGSGAQGQLGLGPLATKNQATPAALPNPEGRKYTAISCGQDISAAVSDRGKIYTWGSGASNALGLPDGRTKYAPTLIESMADKRCRTVACGFFHMAATIIHGWVPDDEATQCMACKLKFTTIRRRHHCRKCGGIFCGNCSAKKFPLLEAGFSESVRVCDKCYVILSRA</sequence>
<feature type="repeat" description="RCC1" evidence="6">
    <location>
        <begin position="518"/>
        <end position="571"/>
    </location>
</feature>
<dbReference type="InterPro" id="IPR011011">
    <property type="entry name" value="Znf_FYVE_PHD"/>
</dbReference>
<evidence type="ECO:0000256" key="2">
    <source>
        <dbReference type="ARBA" id="ARBA00022737"/>
    </source>
</evidence>
<feature type="domain" description="FYVE-type" evidence="7">
    <location>
        <begin position="628"/>
        <end position="688"/>
    </location>
</feature>
<evidence type="ECO:0000256" key="4">
    <source>
        <dbReference type="ARBA" id="ARBA00022833"/>
    </source>
</evidence>
<feature type="repeat" description="RCC1" evidence="6">
    <location>
        <begin position="413"/>
        <end position="463"/>
    </location>
</feature>
<dbReference type="SUPFAM" id="SSF50985">
    <property type="entry name" value="RCC1/BLIP-II"/>
    <property type="match status" value="2"/>
</dbReference>
<dbReference type="GO" id="GO:0008270">
    <property type="term" value="F:zinc ion binding"/>
    <property type="evidence" value="ECO:0007669"/>
    <property type="project" value="UniProtKB-KW"/>
</dbReference>
<evidence type="ECO:0000256" key="1">
    <source>
        <dbReference type="ARBA" id="ARBA00022723"/>
    </source>
</evidence>
<dbReference type="CDD" id="cd13365">
    <property type="entry name" value="PH_PLC_plant-like"/>
    <property type="match status" value="1"/>
</dbReference>
<dbReference type="InterPro" id="IPR017455">
    <property type="entry name" value="Znf_FYVE-rel"/>
</dbReference>
<dbReference type="Proteomes" id="UP000008743">
    <property type="component" value="Unassembled WGS sequence"/>
</dbReference>
<dbReference type="InterPro" id="IPR000408">
    <property type="entry name" value="Reg_chr_condens"/>
</dbReference>
<dbReference type="PROSITE" id="PS50012">
    <property type="entry name" value="RCC1_3"/>
    <property type="match status" value="7"/>
</dbReference>
<dbReference type="PROSITE" id="PS00626">
    <property type="entry name" value="RCC1_2"/>
    <property type="match status" value="1"/>
</dbReference>
<evidence type="ECO:0000313" key="9">
    <source>
        <dbReference type="Proteomes" id="UP000008743"/>
    </source>
</evidence>
<dbReference type="InterPro" id="IPR051210">
    <property type="entry name" value="Ub_ligase/GEF_domain"/>
</dbReference>
<dbReference type="Gene3D" id="2.30.29.30">
    <property type="entry name" value="Pleckstrin-homology domain (PH domain)/Phosphotyrosine-binding domain (PTB)"/>
    <property type="match status" value="1"/>
</dbReference>
<dbReference type="EMBL" id="KE346360">
    <property type="protein sequence ID" value="KJE88630.1"/>
    <property type="molecule type" value="Genomic_DNA"/>
</dbReference>
<organism evidence="8 9">
    <name type="scientific">Capsaspora owczarzaki (strain ATCC 30864)</name>
    <dbReference type="NCBI Taxonomy" id="595528"/>
    <lineage>
        <taxon>Eukaryota</taxon>
        <taxon>Filasterea</taxon>
        <taxon>Capsaspora</taxon>
    </lineage>
</organism>
<dbReference type="PANTHER" id="PTHR22870:SF466">
    <property type="entry name" value="ANKYRIN REPEAT-CONTAINING PROTEIN"/>
    <property type="match status" value="1"/>
</dbReference>
<keyword evidence="3 5" id="KW-0863">Zinc-finger</keyword>
<proteinExistence type="predicted"/>
<dbReference type="Pfam" id="PF25390">
    <property type="entry name" value="WD40_RLD"/>
    <property type="match status" value="1"/>
</dbReference>
<gene>
    <name evidence="8" type="ORF">CAOG_000256</name>
</gene>
<evidence type="ECO:0000256" key="3">
    <source>
        <dbReference type="ARBA" id="ARBA00022771"/>
    </source>
</evidence>
<dbReference type="PANTHER" id="PTHR22870">
    <property type="entry name" value="REGULATOR OF CHROMOSOME CONDENSATION"/>
    <property type="match status" value="1"/>
</dbReference>
<dbReference type="InterPro" id="IPR058923">
    <property type="entry name" value="RCC1-like_dom"/>
</dbReference>
<dbReference type="Pfam" id="PF01363">
    <property type="entry name" value="FYVE"/>
    <property type="match status" value="1"/>
</dbReference>
<dbReference type="SUPFAM" id="SSF57903">
    <property type="entry name" value="FYVE/PHD zinc finger"/>
    <property type="match status" value="1"/>
</dbReference>
<evidence type="ECO:0000256" key="6">
    <source>
        <dbReference type="PROSITE-ProRule" id="PRU00235"/>
    </source>
</evidence>
<dbReference type="PRINTS" id="PR00633">
    <property type="entry name" value="RCCNDNSATION"/>
</dbReference>
<dbReference type="InterPro" id="IPR011993">
    <property type="entry name" value="PH-like_dom_sf"/>
</dbReference>
<evidence type="ECO:0000259" key="7">
    <source>
        <dbReference type="PROSITE" id="PS50178"/>
    </source>
</evidence>
<dbReference type="SUPFAM" id="SSF50729">
    <property type="entry name" value="PH domain-like"/>
    <property type="match status" value="1"/>
</dbReference>
<keyword evidence="4" id="KW-0862">Zinc</keyword>
<keyword evidence="9" id="KW-1185">Reference proteome</keyword>
<dbReference type="AlphaFoldDB" id="A0A0D2WGR7"/>
<dbReference type="SMART" id="SM00064">
    <property type="entry name" value="FYVE"/>
    <property type="match status" value="1"/>
</dbReference>
<name>A0A0D2WGR7_CAPO3</name>
<dbReference type="PROSITE" id="PS50178">
    <property type="entry name" value="ZF_FYVE"/>
    <property type="match status" value="1"/>
</dbReference>
<dbReference type="InterPro" id="IPR009091">
    <property type="entry name" value="RCC1/BLIP-II"/>
</dbReference>
<dbReference type="OrthoDB" id="10253607at2759"/>